<proteinExistence type="predicted"/>
<feature type="compositionally biased region" description="Polar residues" evidence="1">
    <location>
        <begin position="69"/>
        <end position="86"/>
    </location>
</feature>
<evidence type="ECO:0000313" key="2">
    <source>
        <dbReference type="EMBL" id="CEL57537.1"/>
    </source>
</evidence>
<reference evidence="2 3" key="1">
    <citation type="submission" date="2014-11" db="EMBL/GenBank/DDBJ databases">
        <authorList>
            <person name="Wibberg Daniel"/>
        </authorList>
    </citation>
    <scope>NUCLEOTIDE SEQUENCE [LARGE SCALE GENOMIC DNA]</scope>
    <source>
        <strain evidence="2">Rhizoctonia solani AG1-IB 7/3/14</strain>
    </source>
</reference>
<feature type="compositionally biased region" description="Basic and acidic residues" evidence="1">
    <location>
        <begin position="1"/>
        <end position="12"/>
    </location>
</feature>
<organism evidence="2 3">
    <name type="scientific">Thanatephorus cucumeris (strain AG1-IB / isolate 7/3/14)</name>
    <name type="common">Lettuce bottom rot fungus</name>
    <name type="synonym">Rhizoctonia solani</name>
    <dbReference type="NCBI Taxonomy" id="1108050"/>
    <lineage>
        <taxon>Eukaryota</taxon>
        <taxon>Fungi</taxon>
        <taxon>Dikarya</taxon>
        <taxon>Basidiomycota</taxon>
        <taxon>Agaricomycotina</taxon>
        <taxon>Agaricomycetes</taxon>
        <taxon>Cantharellales</taxon>
        <taxon>Ceratobasidiaceae</taxon>
        <taxon>Rhizoctonia</taxon>
        <taxon>Rhizoctonia solani AG-1</taxon>
    </lineage>
</organism>
<protein>
    <submittedName>
        <fullName evidence="2">Uncharacterized protein</fullName>
    </submittedName>
</protein>
<feature type="region of interest" description="Disordered" evidence="1">
    <location>
        <begin position="1"/>
        <end position="96"/>
    </location>
</feature>
<dbReference type="AlphaFoldDB" id="A0A0B7FMY8"/>
<name>A0A0B7FMY8_THACB</name>
<feature type="compositionally biased region" description="Acidic residues" evidence="1">
    <location>
        <begin position="181"/>
        <end position="206"/>
    </location>
</feature>
<dbReference type="OrthoDB" id="3216480at2759"/>
<dbReference type="Proteomes" id="UP000059188">
    <property type="component" value="Unassembled WGS sequence"/>
</dbReference>
<evidence type="ECO:0000256" key="1">
    <source>
        <dbReference type="SAM" id="MobiDB-lite"/>
    </source>
</evidence>
<feature type="compositionally biased region" description="Basic and acidic residues" evidence="1">
    <location>
        <begin position="33"/>
        <end position="42"/>
    </location>
</feature>
<feature type="region of interest" description="Disordered" evidence="1">
    <location>
        <begin position="155"/>
        <end position="212"/>
    </location>
</feature>
<dbReference type="EMBL" id="LN679102">
    <property type="protein sequence ID" value="CEL57537.1"/>
    <property type="molecule type" value="Genomic_DNA"/>
</dbReference>
<evidence type="ECO:0000313" key="3">
    <source>
        <dbReference type="Proteomes" id="UP000059188"/>
    </source>
</evidence>
<gene>
    <name evidence="2" type="ORF">RSOLAG1IB_02279</name>
</gene>
<accession>A0A0B7FMY8</accession>
<keyword evidence="3" id="KW-1185">Reference proteome</keyword>
<sequence length="236" mass="26714">MKRRHDLTDDNISRTQSEGTENAPRQIFKKRRTVDNDSWNRLDRRRSLRDINNLSEHPASIPHDEKTTLKITQNKIQKSPVTNPENEATPETLPTEPNMLLHQSRSQHQPTLSNCCSLPTFAPGQRASIPGAVSSSGSGSSTVASLSSIPRFVSDEKPVRITHSRISRQTRPPDQHLSPDSDQEDENTDSDEESENEPGPDIESQFDDEKQRVESNYSEINKLLGNLFLSRHRNRS</sequence>